<keyword evidence="1" id="KW-0812">Transmembrane</keyword>
<accession>A0A2P5EFD2</accession>
<evidence type="ECO:0008006" key="4">
    <source>
        <dbReference type="Google" id="ProtNLM"/>
    </source>
</evidence>
<keyword evidence="3" id="KW-1185">Reference proteome</keyword>
<dbReference type="OrthoDB" id="10415002at2759"/>
<proteinExistence type="predicted"/>
<feature type="transmembrane region" description="Helical" evidence="1">
    <location>
        <begin position="29"/>
        <end position="54"/>
    </location>
</feature>
<feature type="transmembrane region" description="Helical" evidence="1">
    <location>
        <begin position="66"/>
        <end position="95"/>
    </location>
</feature>
<dbReference type="EMBL" id="JXTC01000166">
    <property type="protein sequence ID" value="PON84257.1"/>
    <property type="molecule type" value="Genomic_DNA"/>
</dbReference>
<comment type="caution">
    <text evidence="2">The sequence shown here is derived from an EMBL/GenBank/DDBJ whole genome shotgun (WGS) entry which is preliminary data.</text>
</comment>
<dbReference type="InParanoid" id="A0A2P5EFD2"/>
<reference evidence="3" key="1">
    <citation type="submission" date="2016-06" db="EMBL/GenBank/DDBJ databases">
        <title>Parallel loss of symbiosis genes in relatives of nitrogen-fixing non-legume Parasponia.</title>
        <authorList>
            <person name="Van Velzen R."/>
            <person name="Holmer R."/>
            <person name="Bu F."/>
            <person name="Rutten L."/>
            <person name="Van Zeijl A."/>
            <person name="Liu W."/>
            <person name="Santuari L."/>
            <person name="Cao Q."/>
            <person name="Sharma T."/>
            <person name="Shen D."/>
            <person name="Roswanjaya Y."/>
            <person name="Wardhani T."/>
            <person name="Kalhor M.S."/>
            <person name="Jansen J."/>
            <person name="Van den Hoogen J."/>
            <person name="Gungor B."/>
            <person name="Hartog M."/>
            <person name="Hontelez J."/>
            <person name="Verver J."/>
            <person name="Yang W.-C."/>
            <person name="Schijlen E."/>
            <person name="Repin R."/>
            <person name="Schilthuizen M."/>
            <person name="Schranz E."/>
            <person name="Heidstra R."/>
            <person name="Miyata K."/>
            <person name="Fedorova E."/>
            <person name="Kohlen W."/>
            <person name="Bisseling T."/>
            <person name="Smit S."/>
            <person name="Geurts R."/>
        </authorList>
    </citation>
    <scope>NUCLEOTIDE SEQUENCE [LARGE SCALE GENOMIC DNA]</scope>
    <source>
        <strain evidence="3">cv. RG33-2</strain>
    </source>
</reference>
<evidence type="ECO:0000313" key="2">
    <source>
        <dbReference type="EMBL" id="PON84257.1"/>
    </source>
</evidence>
<gene>
    <name evidence="2" type="ORF">TorRG33x02_200110</name>
</gene>
<keyword evidence="1" id="KW-0472">Membrane</keyword>
<dbReference type="Proteomes" id="UP000237000">
    <property type="component" value="Unassembled WGS sequence"/>
</dbReference>
<protein>
    <recommendedName>
        <fullName evidence="4">Transmembrane protein</fullName>
    </recommendedName>
</protein>
<sequence>MAVLLFLQVFCLLFSTSWTFISRILLIQDYIYILIKVDLVLHNLLSFNLKFYFFRFFHMRTRFCSILNIMIFVILIRFLVFLFHCFTFSCCFFYNSKLLAFLQMLCIL</sequence>
<keyword evidence="1" id="KW-1133">Transmembrane helix</keyword>
<dbReference type="AlphaFoldDB" id="A0A2P5EFD2"/>
<organism evidence="2 3">
    <name type="scientific">Trema orientale</name>
    <name type="common">Charcoal tree</name>
    <name type="synonym">Celtis orientalis</name>
    <dbReference type="NCBI Taxonomy" id="63057"/>
    <lineage>
        <taxon>Eukaryota</taxon>
        <taxon>Viridiplantae</taxon>
        <taxon>Streptophyta</taxon>
        <taxon>Embryophyta</taxon>
        <taxon>Tracheophyta</taxon>
        <taxon>Spermatophyta</taxon>
        <taxon>Magnoliopsida</taxon>
        <taxon>eudicotyledons</taxon>
        <taxon>Gunneridae</taxon>
        <taxon>Pentapetalae</taxon>
        <taxon>rosids</taxon>
        <taxon>fabids</taxon>
        <taxon>Rosales</taxon>
        <taxon>Cannabaceae</taxon>
        <taxon>Trema</taxon>
    </lineage>
</organism>
<name>A0A2P5EFD2_TREOI</name>
<evidence type="ECO:0000313" key="3">
    <source>
        <dbReference type="Proteomes" id="UP000237000"/>
    </source>
</evidence>
<evidence type="ECO:0000256" key="1">
    <source>
        <dbReference type="SAM" id="Phobius"/>
    </source>
</evidence>